<accession>A0AAU8AVI6</accession>
<feature type="transmembrane region" description="Helical" evidence="1">
    <location>
        <begin position="27"/>
        <end position="48"/>
    </location>
</feature>
<organism evidence="2">
    <name type="scientific">Dulem virus 66</name>
    <dbReference type="NCBI Taxonomy" id="3145777"/>
    <lineage>
        <taxon>Viruses</taxon>
        <taxon>Monodnaviria</taxon>
        <taxon>Loebvirae</taxon>
        <taxon>Hofneiviricota</taxon>
        <taxon>Faserviricetes</taxon>
        <taxon>Tubulavirales</taxon>
        <taxon>Inoviridae</taxon>
        <taxon>Inovirus</taxon>
    </lineage>
</organism>
<evidence type="ECO:0000313" key="2">
    <source>
        <dbReference type="EMBL" id="XCD03875.1"/>
    </source>
</evidence>
<evidence type="ECO:0000256" key="1">
    <source>
        <dbReference type="SAM" id="Phobius"/>
    </source>
</evidence>
<proteinExistence type="predicted"/>
<name>A0AAU8AVI6_9VIRU</name>
<reference evidence="2" key="1">
    <citation type="submission" date="2024-03" db="EMBL/GenBank/DDBJ databases">
        <title>Diverse circular DNA viruses in blood, oral, and fecal samples of captive lemurs.</title>
        <authorList>
            <person name="Paietta E.N."/>
            <person name="Kraberger S."/>
            <person name="Lund M.C."/>
            <person name="Custer J.M."/>
            <person name="Vargas K.M."/>
            <person name="Ehmke E.E."/>
            <person name="Yoder A.D."/>
            <person name="Varsani A."/>
        </authorList>
    </citation>
    <scope>NUCLEOTIDE SEQUENCE</scope>
    <source>
        <strain evidence="2">Duke_21_41</strain>
    </source>
</reference>
<dbReference type="EMBL" id="PP511394">
    <property type="protein sequence ID" value="XCD03875.1"/>
    <property type="molecule type" value="Genomic_DNA"/>
</dbReference>
<keyword evidence="1" id="KW-0812">Transmembrane</keyword>
<keyword evidence="1" id="KW-1133">Transmembrane helix</keyword>
<keyword evidence="1" id="KW-0472">Membrane</keyword>
<sequence length="53" mass="5578">MTEAMTTAMNTAFTNVKADVMDVMSKALPAGLAIMGVVLAVTIGVRFFKKVAN</sequence>
<protein>
    <submittedName>
        <fullName evidence="2">Uncharacterized protein</fullName>
    </submittedName>
</protein>